<dbReference type="InterPro" id="IPR011944">
    <property type="entry name" value="Steroid_delta5-4_isomerase"/>
</dbReference>
<feature type="domain" description="DUF4440" evidence="1">
    <location>
        <begin position="13"/>
        <end position="120"/>
    </location>
</feature>
<dbReference type="InterPro" id="IPR027843">
    <property type="entry name" value="DUF4440"/>
</dbReference>
<proteinExistence type="predicted"/>
<reference evidence="2" key="1">
    <citation type="submission" date="2022-10" db="EMBL/GenBank/DDBJ databases">
        <title>The complete genomes of actinobacterial strains from the NBC collection.</title>
        <authorList>
            <person name="Joergensen T.S."/>
            <person name="Alvarez Arevalo M."/>
            <person name="Sterndorff E.B."/>
            <person name="Faurdal D."/>
            <person name="Vuksanovic O."/>
            <person name="Mourched A.-S."/>
            <person name="Charusanti P."/>
            <person name="Shaw S."/>
            <person name="Blin K."/>
            <person name="Weber T."/>
        </authorList>
    </citation>
    <scope>NUCLEOTIDE SEQUENCE</scope>
    <source>
        <strain evidence="2">NBC_00302</strain>
    </source>
</reference>
<dbReference type="EMBL" id="CP108038">
    <property type="protein sequence ID" value="WUN86540.1"/>
    <property type="molecule type" value="Genomic_DNA"/>
</dbReference>
<evidence type="ECO:0000313" key="3">
    <source>
        <dbReference type="Proteomes" id="UP001432071"/>
    </source>
</evidence>
<evidence type="ECO:0000313" key="2">
    <source>
        <dbReference type="EMBL" id="WUN86540.1"/>
    </source>
</evidence>
<protein>
    <submittedName>
        <fullName evidence="2">SgcJ/EcaC family oxidoreductase</fullName>
    </submittedName>
</protein>
<dbReference type="Proteomes" id="UP001432071">
    <property type="component" value="Chromosome"/>
</dbReference>
<dbReference type="Pfam" id="PF14534">
    <property type="entry name" value="DUF4440"/>
    <property type="match status" value="1"/>
</dbReference>
<sequence>MTNNDSTADAVGVVEAYMRALQIKDTDTILRLYADEAEIIPENLPSLRGRDAIDSFYAGTFAAIGMEVDVEVVSTEVYDEIAIVRSEQPVTVIAVADGTRTQAYFRELFVLRRTPDGWRIHKYMFSQNPAQAQHSSRSS</sequence>
<dbReference type="InterPro" id="IPR032710">
    <property type="entry name" value="NTF2-like_dom_sf"/>
</dbReference>
<dbReference type="CDD" id="cd00531">
    <property type="entry name" value="NTF2_like"/>
    <property type="match status" value="1"/>
</dbReference>
<dbReference type="NCBIfam" id="TIGR02246">
    <property type="entry name" value="SgcJ/EcaC family oxidoreductase"/>
    <property type="match status" value="1"/>
</dbReference>
<gene>
    <name evidence="2" type="ORF">OHT53_10850</name>
</gene>
<keyword evidence="3" id="KW-1185">Reference proteome</keyword>
<name>A0ABZ1QVM8_9ACTN</name>
<dbReference type="Gene3D" id="3.10.450.50">
    <property type="match status" value="1"/>
</dbReference>
<dbReference type="GeneID" id="93761471"/>
<dbReference type="SUPFAM" id="SSF54427">
    <property type="entry name" value="NTF2-like"/>
    <property type="match status" value="1"/>
</dbReference>
<evidence type="ECO:0000259" key="1">
    <source>
        <dbReference type="Pfam" id="PF14534"/>
    </source>
</evidence>
<organism evidence="2 3">
    <name type="scientific">Streptomyces bobili</name>
    <dbReference type="NCBI Taxonomy" id="67280"/>
    <lineage>
        <taxon>Bacteria</taxon>
        <taxon>Bacillati</taxon>
        <taxon>Actinomycetota</taxon>
        <taxon>Actinomycetes</taxon>
        <taxon>Kitasatosporales</taxon>
        <taxon>Streptomycetaceae</taxon>
        <taxon>Streptomyces</taxon>
    </lineage>
</organism>
<accession>A0ABZ1QVM8</accession>
<dbReference type="RefSeq" id="WP_328734833.1">
    <property type="nucleotide sequence ID" value="NZ_CP108038.1"/>
</dbReference>